<comment type="caution">
    <text evidence="7">Lacks conserved residue(s) required for the propagation of feature annotation.</text>
</comment>
<keyword evidence="6 7" id="KW-0472">Membrane</keyword>
<keyword evidence="12" id="KW-1185">Reference proteome</keyword>
<evidence type="ECO:0000256" key="2">
    <source>
        <dbReference type="ARBA" id="ARBA00008017"/>
    </source>
</evidence>
<dbReference type="PANTHER" id="PTHR30221">
    <property type="entry name" value="SMALL-CONDUCTANCE MECHANOSENSITIVE CHANNEL"/>
    <property type="match status" value="1"/>
</dbReference>
<evidence type="ECO:0000256" key="5">
    <source>
        <dbReference type="ARBA" id="ARBA00022989"/>
    </source>
</evidence>
<feature type="domain" description="BON" evidence="10">
    <location>
        <begin position="40"/>
        <end position="106"/>
    </location>
</feature>
<dbReference type="GO" id="GO:0008381">
    <property type="term" value="F:mechanosensitive monoatomic ion channel activity"/>
    <property type="evidence" value="ECO:0007669"/>
    <property type="project" value="InterPro"/>
</dbReference>
<keyword evidence="9" id="KW-0732">Signal</keyword>
<evidence type="ECO:0000259" key="10">
    <source>
        <dbReference type="PROSITE" id="PS50914"/>
    </source>
</evidence>
<reference evidence="12" key="1">
    <citation type="submission" date="2017-05" db="EMBL/GenBank/DDBJ databases">
        <authorList>
            <person name="Rodrigo-Torres L."/>
            <person name="Arahal R. D."/>
            <person name="Lucena T."/>
        </authorList>
    </citation>
    <scope>NUCLEOTIDE SEQUENCE [LARGE SCALE GENOMIC DNA]</scope>
    <source>
        <strain evidence="12">CECT 8899</strain>
    </source>
</reference>
<dbReference type="Gene3D" id="2.30.30.60">
    <property type="match status" value="1"/>
</dbReference>
<proteinExistence type="inferred from homology"/>
<evidence type="ECO:0000313" key="11">
    <source>
        <dbReference type="EMBL" id="SMY08823.1"/>
    </source>
</evidence>
<feature type="compositionally biased region" description="Basic and acidic residues" evidence="8">
    <location>
        <begin position="434"/>
        <end position="443"/>
    </location>
</feature>
<dbReference type="InterPro" id="IPR006685">
    <property type="entry name" value="MscS_channel_2nd"/>
</dbReference>
<name>A0A238LH01_9RHOB</name>
<gene>
    <name evidence="11" type="primary">mscS_1</name>
    <name evidence="11" type="ORF">LOM8899_02981</name>
</gene>
<comment type="function">
    <text evidence="7">Mechanosensitive channel that participates in the regulation of osmotic pressure changes within the cell, opening in response to stretch forces in the membrane lipid bilayer, without the need for other proteins. Contributes to normal resistance to hypoosmotic shock. Forms an ion channel of 1.0 nanosiemens conductance with a slight preference for anions.</text>
</comment>
<dbReference type="Gene3D" id="3.30.70.100">
    <property type="match status" value="1"/>
</dbReference>
<dbReference type="GO" id="GO:0005886">
    <property type="term" value="C:plasma membrane"/>
    <property type="evidence" value="ECO:0007669"/>
    <property type="project" value="UniProtKB-SubCell"/>
</dbReference>
<feature type="region of interest" description="Disordered" evidence="8">
    <location>
        <begin position="384"/>
        <end position="407"/>
    </location>
</feature>
<feature type="transmembrane region" description="Helical" evidence="7">
    <location>
        <begin position="193"/>
        <end position="214"/>
    </location>
</feature>
<feature type="transmembrane region" description="Helical" evidence="7">
    <location>
        <begin position="129"/>
        <end position="151"/>
    </location>
</feature>
<comment type="similarity">
    <text evidence="2 7">Belongs to the MscS (TC 1.A.23) family.</text>
</comment>
<dbReference type="InterPro" id="IPR007055">
    <property type="entry name" value="BON_dom"/>
</dbReference>
<dbReference type="Gene3D" id="3.30.1340.30">
    <property type="match status" value="1"/>
</dbReference>
<evidence type="ECO:0000256" key="4">
    <source>
        <dbReference type="ARBA" id="ARBA00022692"/>
    </source>
</evidence>
<feature type="compositionally biased region" description="Polar residues" evidence="8">
    <location>
        <begin position="392"/>
        <end position="407"/>
    </location>
</feature>
<dbReference type="Proteomes" id="UP000201613">
    <property type="component" value="Unassembled WGS sequence"/>
</dbReference>
<dbReference type="InterPro" id="IPR049278">
    <property type="entry name" value="MS_channel_C"/>
</dbReference>
<feature type="signal peptide" evidence="9">
    <location>
        <begin position="1"/>
        <end position="21"/>
    </location>
</feature>
<dbReference type="SUPFAM" id="SSF82689">
    <property type="entry name" value="Mechanosensitive channel protein MscS (YggB), C-terminal domain"/>
    <property type="match status" value="1"/>
</dbReference>
<dbReference type="EMBL" id="FXZK01000005">
    <property type="protein sequence ID" value="SMY08823.1"/>
    <property type="molecule type" value="Genomic_DNA"/>
</dbReference>
<dbReference type="InterPro" id="IPR023408">
    <property type="entry name" value="MscS_beta-dom_sf"/>
</dbReference>
<evidence type="ECO:0000256" key="7">
    <source>
        <dbReference type="RuleBase" id="RU369025"/>
    </source>
</evidence>
<dbReference type="PROSITE" id="PS50914">
    <property type="entry name" value="BON"/>
    <property type="match status" value="1"/>
</dbReference>
<keyword evidence="5 7" id="KW-1133">Transmembrane helix</keyword>
<dbReference type="Pfam" id="PF21082">
    <property type="entry name" value="MS_channel_3rd"/>
    <property type="match status" value="1"/>
</dbReference>
<dbReference type="AlphaFoldDB" id="A0A238LH01"/>
<keyword evidence="4 7" id="KW-0812">Transmembrane</keyword>
<keyword evidence="7" id="KW-0997">Cell inner membrane</keyword>
<keyword evidence="7" id="KW-0407">Ion channel</keyword>
<sequence length="443" mass="48085">MPIIRTLILAILVMIAAPMSAQETNTGPNGTIATQSDASSDAAMAVRIRQILSELGGFEDVTVTVAEGIVTLRGTTNSLSEASELATLVTRVEGVVAIKNEVRETTDITRRLNPAIERFQARIDQLVTMLPLLLIALAAFAGITFLGWLISSRRRPWDRLAPNAFIAALYRQLVMIAFVVAAMVIALDILNASALLGTILGAAGIVGLAFGFAVRDTVENYIASIMLSIRQPFRPNDTIEINGDEGKVIRLTSRATILLSFDGNQIRIPNSTVFKSRIVNYSLNVERRFKFSLAVDWDADLTAVRQTALDTVESLPFVLPEPGPSVWIEAITDSGIEIIVTGWINQNDTSIVLAKGEALRQVKMAIEAMGVSLPETTYRIVVDGELPPHSAPNASRRPTTPPKSDTTVVAVEAEAESALDKIVDAERELEDNEDLLRSDARQE</sequence>
<feature type="chain" id="PRO_5013008951" description="Small-conductance mechanosensitive channel" evidence="9">
    <location>
        <begin position="22"/>
        <end position="443"/>
    </location>
</feature>
<comment type="subcellular location">
    <subcellularLocation>
        <location evidence="7">Cell inner membrane</location>
        <topology evidence="7">Multi-pass membrane protein</topology>
    </subcellularLocation>
    <subcellularLocation>
        <location evidence="1">Cell membrane</location>
        <topology evidence="1">Multi-pass membrane protein</topology>
    </subcellularLocation>
</comment>
<comment type="subunit">
    <text evidence="7">Homoheptamer.</text>
</comment>
<evidence type="ECO:0000256" key="1">
    <source>
        <dbReference type="ARBA" id="ARBA00004651"/>
    </source>
</evidence>
<organism evidence="11 12">
    <name type="scientific">Flavimaricola marinus</name>
    <dbReference type="NCBI Taxonomy" id="1819565"/>
    <lineage>
        <taxon>Bacteria</taxon>
        <taxon>Pseudomonadati</taxon>
        <taxon>Pseudomonadota</taxon>
        <taxon>Alphaproteobacteria</taxon>
        <taxon>Rhodobacterales</taxon>
        <taxon>Paracoccaceae</taxon>
        <taxon>Flavimaricola</taxon>
    </lineage>
</organism>
<keyword evidence="7" id="KW-0406">Ion transport</keyword>
<dbReference type="OrthoDB" id="9793781at2"/>
<evidence type="ECO:0000256" key="9">
    <source>
        <dbReference type="SAM" id="SignalP"/>
    </source>
</evidence>
<feature type="transmembrane region" description="Helical" evidence="7">
    <location>
        <begin position="163"/>
        <end position="187"/>
    </location>
</feature>
<dbReference type="Pfam" id="PF04972">
    <property type="entry name" value="BON"/>
    <property type="match status" value="1"/>
</dbReference>
<evidence type="ECO:0000256" key="8">
    <source>
        <dbReference type="SAM" id="MobiDB-lite"/>
    </source>
</evidence>
<keyword evidence="3" id="KW-1003">Cell membrane</keyword>
<feature type="region of interest" description="Disordered" evidence="8">
    <location>
        <begin position="421"/>
        <end position="443"/>
    </location>
</feature>
<keyword evidence="7" id="KW-0813">Transport</keyword>
<dbReference type="SUPFAM" id="SSF50182">
    <property type="entry name" value="Sm-like ribonucleoproteins"/>
    <property type="match status" value="1"/>
</dbReference>
<dbReference type="Gene3D" id="1.10.287.1260">
    <property type="match status" value="1"/>
</dbReference>
<dbReference type="PANTHER" id="PTHR30221:SF1">
    <property type="entry name" value="SMALL-CONDUCTANCE MECHANOSENSITIVE CHANNEL"/>
    <property type="match status" value="1"/>
</dbReference>
<dbReference type="InterPro" id="IPR045275">
    <property type="entry name" value="MscS_archaea/bacteria_type"/>
</dbReference>
<dbReference type="Pfam" id="PF00924">
    <property type="entry name" value="MS_channel_2nd"/>
    <property type="match status" value="1"/>
</dbReference>
<accession>A0A238LH01</accession>
<protein>
    <recommendedName>
        <fullName evidence="7">Small-conductance mechanosensitive channel</fullName>
    </recommendedName>
</protein>
<dbReference type="InterPro" id="IPR010920">
    <property type="entry name" value="LSM_dom_sf"/>
</dbReference>
<evidence type="ECO:0000256" key="3">
    <source>
        <dbReference type="ARBA" id="ARBA00022475"/>
    </source>
</evidence>
<dbReference type="InterPro" id="IPR011066">
    <property type="entry name" value="MscS_channel_C_sf"/>
</dbReference>
<evidence type="ECO:0000313" key="12">
    <source>
        <dbReference type="Proteomes" id="UP000201613"/>
    </source>
</evidence>
<dbReference type="RefSeq" id="WP_093992979.1">
    <property type="nucleotide sequence ID" value="NZ_FXZK01000005.1"/>
</dbReference>
<evidence type="ECO:0000256" key="6">
    <source>
        <dbReference type="ARBA" id="ARBA00023136"/>
    </source>
</evidence>